<sequence>MARYVATLDTEKPVDEVFAYLADFSTTEEWDPGVVSASRGEGGPLGVGSTFDLVASFLGRENALTYTVTEYEAPHAITLRGESATVVSLDRITTEPHEGGTRITYDADLTLKGPLRLFDPVLKLAFNRVGDRALEGLRGTLGAR</sequence>
<dbReference type="EMBL" id="CP088295">
    <property type="protein sequence ID" value="UUY06083.1"/>
    <property type="molecule type" value="Genomic_DNA"/>
</dbReference>
<proteinExistence type="predicted"/>
<evidence type="ECO:0000313" key="2">
    <source>
        <dbReference type="Proteomes" id="UP001058860"/>
    </source>
</evidence>
<name>A0ABY5PMZ1_9ACTN</name>
<dbReference type="Proteomes" id="UP001058860">
    <property type="component" value="Chromosome"/>
</dbReference>
<dbReference type="Pfam" id="PF10604">
    <property type="entry name" value="Polyketide_cyc2"/>
    <property type="match status" value="1"/>
</dbReference>
<reference evidence="2" key="1">
    <citation type="submission" date="2021-11" db="EMBL/GenBank/DDBJ databases">
        <title>Cultivation dependent microbiological survey of springs from the worlds oldest radium mine currently devoted to the extraction of radon-saturated water.</title>
        <authorList>
            <person name="Kapinusova G."/>
            <person name="Smrhova T."/>
            <person name="Strejcek M."/>
            <person name="Suman J."/>
            <person name="Jani K."/>
            <person name="Pajer P."/>
            <person name="Uhlik O."/>
        </authorList>
    </citation>
    <scope>NUCLEOTIDE SEQUENCE [LARGE SCALE GENOMIC DNA]</scope>
    <source>
        <strain evidence="2">J379</strain>
    </source>
</reference>
<dbReference type="Gene3D" id="3.30.530.20">
    <property type="match status" value="1"/>
</dbReference>
<evidence type="ECO:0000313" key="1">
    <source>
        <dbReference type="EMBL" id="UUY06083.1"/>
    </source>
</evidence>
<organism evidence="1 2">
    <name type="scientific">Svornostia abyssi</name>
    <dbReference type="NCBI Taxonomy" id="2898438"/>
    <lineage>
        <taxon>Bacteria</taxon>
        <taxon>Bacillati</taxon>
        <taxon>Actinomycetota</taxon>
        <taxon>Thermoleophilia</taxon>
        <taxon>Solirubrobacterales</taxon>
        <taxon>Baekduiaceae</taxon>
        <taxon>Svornostia</taxon>
    </lineage>
</organism>
<dbReference type="InterPro" id="IPR023393">
    <property type="entry name" value="START-like_dom_sf"/>
</dbReference>
<gene>
    <name evidence="1" type="ORF">LRS13_11380</name>
</gene>
<keyword evidence="2" id="KW-1185">Reference proteome</keyword>
<accession>A0ABY5PMZ1</accession>
<dbReference type="SUPFAM" id="SSF55961">
    <property type="entry name" value="Bet v1-like"/>
    <property type="match status" value="1"/>
</dbReference>
<dbReference type="InterPro" id="IPR019587">
    <property type="entry name" value="Polyketide_cyclase/dehydratase"/>
</dbReference>
<protein>
    <submittedName>
        <fullName evidence="1">SRPBCC family protein</fullName>
    </submittedName>
</protein>
<dbReference type="RefSeq" id="WP_353866512.1">
    <property type="nucleotide sequence ID" value="NZ_CP088295.1"/>
</dbReference>
<dbReference type="CDD" id="cd08865">
    <property type="entry name" value="SRPBCC_10"/>
    <property type="match status" value="1"/>
</dbReference>